<comment type="similarity">
    <text evidence="2">Belongs to the complex I LYR family.</text>
</comment>
<keyword evidence="9" id="KW-1185">Reference proteome</keyword>
<dbReference type="PANTHER" id="PTHR13675:SF0">
    <property type="entry name" value="LYR MOTIF-CONTAINING PROTEIN 2"/>
    <property type="match status" value="1"/>
</dbReference>
<evidence type="ECO:0000259" key="7">
    <source>
        <dbReference type="Pfam" id="PF05347"/>
    </source>
</evidence>
<evidence type="ECO:0000256" key="2">
    <source>
        <dbReference type="ARBA" id="ARBA00009508"/>
    </source>
</evidence>
<evidence type="ECO:0000256" key="6">
    <source>
        <dbReference type="ARBA" id="ARBA00044735"/>
    </source>
</evidence>
<dbReference type="OrthoDB" id="74240at2759"/>
<keyword evidence="3" id="KW-0809">Transit peptide</keyword>
<accession>A0A2C5YI70</accession>
<dbReference type="EMBL" id="NJET01000003">
    <property type="protein sequence ID" value="PHH66992.1"/>
    <property type="molecule type" value="Genomic_DNA"/>
</dbReference>
<dbReference type="InterPro" id="IPR008011">
    <property type="entry name" value="Complex1_LYR_dom"/>
</dbReference>
<evidence type="ECO:0000256" key="3">
    <source>
        <dbReference type="ARBA" id="ARBA00022946"/>
    </source>
</evidence>
<evidence type="ECO:0000256" key="1">
    <source>
        <dbReference type="ARBA" id="ARBA00004173"/>
    </source>
</evidence>
<organism evidence="8 9">
    <name type="scientific">Ophiocordyceps australis</name>
    <dbReference type="NCBI Taxonomy" id="1399860"/>
    <lineage>
        <taxon>Eukaryota</taxon>
        <taxon>Fungi</taxon>
        <taxon>Dikarya</taxon>
        <taxon>Ascomycota</taxon>
        <taxon>Pezizomycotina</taxon>
        <taxon>Sordariomycetes</taxon>
        <taxon>Hypocreomycetidae</taxon>
        <taxon>Hypocreales</taxon>
        <taxon>Ophiocordycipitaceae</taxon>
        <taxon>Ophiocordyceps</taxon>
    </lineage>
</organism>
<comment type="caution">
    <text evidence="8">The sequence shown here is derived from an EMBL/GenBank/DDBJ whole genome shotgun (WGS) entry which is preliminary data.</text>
</comment>
<dbReference type="Proteomes" id="UP000226192">
    <property type="component" value="Unassembled WGS sequence"/>
</dbReference>
<dbReference type="PANTHER" id="PTHR13675">
    <property type="entry name" value="LYR MOTIF-CONTAINING PROTEIN 2"/>
    <property type="match status" value="1"/>
</dbReference>
<dbReference type="GO" id="GO:0005739">
    <property type="term" value="C:mitochondrion"/>
    <property type="evidence" value="ECO:0007669"/>
    <property type="project" value="UniProtKB-SubCell"/>
</dbReference>
<dbReference type="CDD" id="cd20262">
    <property type="entry name" value="Complex1_LYR_LYRM2"/>
    <property type="match status" value="1"/>
</dbReference>
<name>A0A2C5YI70_9HYPO</name>
<protein>
    <recommendedName>
        <fullName evidence="5">LYR motif-containing protein 2</fullName>
    </recommendedName>
</protein>
<keyword evidence="4" id="KW-0496">Mitochondrion</keyword>
<dbReference type="STRING" id="1399860.A0A2C5YI70"/>
<dbReference type="Pfam" id="PF05347">
    <property type="entry name" value="Complex1_LYR"/>
    <property type="match status" value="1"/>
</dbReference>
<gene>
    <name evidence="8" type="ORF">CDD81_4387</name>
</gene>
<dbReference type="AlphaFoldDB" id="A0A2C5YI70"/>
<dbReference type="InterPro" id="IPR045293">
    <property type="entry name" value="Complex1_LYR_LYRM2"/>
</dbReference>
<reference evidence="8 9" key="1">
    <citation type="submission" date="2017-06" db="EMBL/GenBank/DDBJ databases">
        <title>Ant-infecting Ophiocordyceps genomes reveal a high diversity of potential behavioral manipulation genes and a possible major role for enterotoxins.</title>
        <authorList>
            <person name="De Bekker C."/>
            <person name="Evans H.C."/>
            <person name="Brachmann A."/>
            <person name="Hughes D.P."/>
        </authorList>
    </citation>
    <scope>NUCLEOTIDE SEQUENCE [LARGE SCALE GENOMIC DNA]</scope>
    <source>
        <strain evidence="8 9">Map64</strain>
    </source>
</reference>
<sequence length="101" mass="12149">MRQHQQALLRISARGYVSHRRLQGALSLDHFLQRTRVIALYRTIIRGTRRIADANTRAETRRHVRQEFERHRHVKDISQIRYLLSTGKTEWESLERYIEGL</sequence>
<evidence type="ECO:0000313" key="9">
    <source>
        <dbReference type="Proteomes" id="UP000226192"/>
    </source>
</evidence>
<comment type="function">
    <text evidence="6">Involved in efficient integration of the N-module into mitochondrial respiratory chain complex I.</text>
</comment>
<feature type="domain" description="Complex 1 LYR protein" evidence="7">
    <location>
        <begin position="36"/>
        <end position="92"/>
    </location>
</feature>
<proteinExistence type="inferred from homology"/>
<evidence type="ECO:0000256" key="4">
    <source>
        <dbReference type="ARBA" id="ARBA00023128"/>
    </source>
</evidence>
<evidence type="ECO:0000313" key="8">
    <source>
        <dbReference type="EMBL" id="PHH66992.1"/>
    </source>
</evidence>
<comment type="subcellular location">
    <subcellularLocation>
        <location evidence="1">Mitochondrion</location>
    </subcellularLocation>
</comment>
<evidence type="ECO:0000256" key="5">
    <source>
        <dbReference type="ARBA" id="ARBA00026235"/>
    </source>
</evidence>